<dbReference type="RefSeq" id="WP_179455308.1">
    <property type="nucleotide sequence ID" value="NZ_BAAAPX010000001.1"/>
</dbReference>
<dbReference type="EMBL" id="JACCBJ010000001">
    <property type="protein sequence ID" value="NYD73685.1"/>
    <property type="molecule type" value="Genomic_DNA"/>
</dbReference>
<protein>
    <recommendedName>
        <fullName evidence="3">DUF3052 family protein</fullName>
    </recommendedName>
</protein>
<evidence type="ECO:0008006" key="3">
    <source>
        <dbReference type="Google" id="ProtNLM"/>
    </source>
</evidence>
<accession>A0A852SY92</accession>
<name>A0A852SY92_9MICO</name>
<reference evidence="1 2" key="1">
    <citation type="submission" date="2020-07" db="EMBL/GenBank/DDBJ databases">
        <title>Sequencing the genomes of 1000 actinobacteria strains.</title>
        <authorList>
            <person name="Klenk H.-P."/>
        </authorList>
    </citation>
    <scope>NUCLEOTIDE SEQUENCE [LARGE SCALE GENOMIC DNA]</scope>
    <source>
        <strain evidence="1 2">DSM 23871</strain>
    </source>
</reference>
<dbReference type="Proteomes" id="UP000589620">
    <property type="component" value="Unassembled WGS sequence"/>
</dbReference>
<comment type="caution">
    <text evidence="1">The sequence shown here is derived from an EMBL/GenBank/DDBJ whole genome shotgun (WGS) entry which is preliminary data.</text>
</comment>
<organism evidence="1 2">
    <name type="scientific">Leifsonia soli</name>
    <dbReference type="NCBI Taxonomy" id="582665"/>
    <lineage>
        <taxon>Bacteria</taxon>
        <taxon>Bacillati</taxon>
        <taxon>Actinomycetota</taxon>
        <taxon>Actinomycetes</taxon>
        <taxon>Micrococcales</taxon>
        <taxon>Microbacteriaceae</taxon>
        <taxon>Leifsonia</taxon>
    </lineage>
</organism>
<sequence length="127" mass="13442">MSEKTVLQRFQAKPGDGIALVVSGDDDRALLGALPDGATEAPVASAAIVATVIRTRDELLARYAEQLPVAAGARAVWVVYPKGGRADVNRDVVAGEARAYGWRGVSNIAVDDTWSAVRVRPLKDGEE</sequence>
<dbReference type="AlphaFoldDB" id="A0A852SY92"/>
<evidence type="ECO:0000313" key="1">
    <source>
        <dbReference type="EMBL" id="NYD73685.1"/>
    </source>
</evidence>
<evidence type="ECO:0000313" key="2">
    <source>
        <dbReference type="Proteomes" id="UP000589620"/>
    </source>
</evidence>
<proteinExistence type="predicted"/>
<gene>
    <name evidence="1" type="ORF">BJ963_001204</name>
</gene>
<keyword evidence="2" id="KW-1185">Reference proteome</keyword>